<dbReference type="Gene3D" id="1.20.1250.20">
    <property type="entry name" value="MFS general substrate transporter like domains"/>
    <property type="match status" value="1"/>
</dbReference>
<dbReference type="OrthoDB" id="6612291at2759"/>
<keyword evidence="7" id="KW-0813">Transport</keyword>
<evidence type="ECO:0000256" key="3">
    <source>
        <dbReference type="ARBA" id="ARBA00022692"/>
    </source>
</evidence>
<dbReference type="InterPro" id="IPR050549">
    <property type="entry name" value="MFS_Trehalose_Transporter"/>
</dbReference>
<dbReference type="SUPFAM" id="SSF103473">
    <property type="entry name" value="MFS general substrate transporter"/>
    <property type="match status" value="1"/>
</dbReference>
<dbReference type="Pfam" id="PF00083">
    <property type="entry name" value="Sugar_tr"/>
    <property type="match status" value="1"/>
</dbReference>
<evidence type="ECO:0000256" key="7">
    <source>
        <dbReference type="RuleBase" id="RU003346"/>
    </source>
</evidence>
<dbReference type="InterPro" id="IPR020846">
    <property type="entry name" value="MFS_dom"/>
</dbReference>
<dbReference type="GO" id="GO:0005886">
    <property type="term" value="C:plasma membrane"/>
    <property type="evidence" value="ECO:0007669"/>
    <property type="project" value="UniProtKB-SubCell"/>
</dbReference>
<dbReference type="InterPro" id="IPR003663">
    <property type="entry name" value="Sugar/inositol_transpt"/>
</dbReference>
<dbReference type="NCBIfam" id="TIGR00879">
    <property type="entry name" value="SP"/>
    <property type="match status" value="1"/>
</dbReference>
<dbReference type="PROSITE" id="PS50850">
    <property type="entry name" value="MFS"/>
    <property type="match status" value="1"/>
</dbReference>
<keyword evidence="2" id="KW-1003">Cell membrane</keyword>
<dbReference type="PROSITE" id="PS00217">
    <property type="entry name" value="SUGAR_TRANSPORT_2"/>
    <property type="match status" value="1"/>
</dbReference>
<proteinExistence type="inferred from homology"/>
<feature type="transmembrane region" description="Helical" evidence="8">
    <location>
        <begin position="15"/>
        <end position="37"/>
    </location>
</feature>
<evidence type="ECO:0000256" key="5">
    <source>
        <dbReference type="ARBA" id="ARBA00023136"/>
    </source>
</evidence>
<evidence type="ECO:0000259" key="9">
    <source>
        <dbReference type="PROSITE" id="PS50850"/>
    </source>
</evidence>
<comment type="subcellular location">
    <subcellularLocation>
        <location evidence="1">Cell membrane</location>
        <topology evidence="1">Multi-pass membrane protein</topology>
    </subcellularLocation>
</comment>
<dbReference type="GO" id="GO:0051119">
    <property type="term" value="F:sugar transmembrane transporter activity"/>
    <property type="evidence" value="ECO:0007669"/>
    <property type="project" value="InterPro"/>
</dbReference>
<feature type="transmembrane region" description="Helical" evidence="8">
    <location>
        <begin position="248"/>
        <end position="268"/>
    </location>
</feature>
<dbReference type="EMBL" id="KB292516">
    <property type="protein sequence ID" value="ELU17377.1"/>
    <property type="molecule type" value="Genomic_DNA"/>
</dbReference>
<feature type="transmembrane region" description="Helical" evidence="8">
    <location>
        <begin position="44"/>
        <end position="62"/>
    </location>
</feature>
<dbReference type="InterPro" id="IPR044775">
    <property type="entry name" value="MFS_ERD6/Tret1-like"/>
</dbReference>
<dbReference type="PANTHER" id="PTHR48021">
    <property type="match status" value="1"/>
</dbReference>
<dbReference type="HOGENOM" id="CLU_001265_30_5_1"/>
<dbReference type="InterPro" id="IPR036259">
    <property type="entry name" value="MFS_trans_sf"/>
</dbReference>
<feature type="transmembrane region" description="Helical" evidence="8">
    <location>
        <begin position="102"/>
        <end position="124"/>
    </location>
</feature>
<accession>R7VFM6</accession>
<name>R7VFM6_CAPTE</name>
<evidence type="ECO:0000313" key="10">
    <source>
        <dbReference type="EMBL" id="ELU17377.1"/>
    </source>
</evidence>
<keyword evidence="5 8" id="KW-0472">Membrane</keyword>
<dbReference type="InterPro" id="IPR005829">
    <property type="entry name" value="Sugar_transporter_CS"/>
</dbReference>
<feature type="transmembrane region" description="Helical" evidence="8">
    <location>
        <begin position="130"/>
        <end position="148"/>
    </location>
</feature>
<dbReference type="FunFam" id="1.20.1250.20:FF:000055">
    <property type="entry name" value="Facilitated trehalose transporter Tret1-2 homolog"/>
    <property type="match status" value="1"/>
</dbReference>
<sequence>MAELVGDGLLTQPQATWFGSLVTIGAISGGPLAAVFVEKVGRKTTLMLICLPYTVGWLFIILADNYIFLFAGRLITGLSVGATSLATPLYIAEVASKEMRGFLGAGFQLFVVAGIEVVYCLGIVLNFRWLAVSAVAISALQILCLCCMPETPRWLLGTMQRNKALDALRWLRGPDYPIEDECFDIETNMEAQREEEFSLKDFARPSLYHPLTISIFLMIFQQFSGVNAVIFYSADIMESAGFGENSKVAAVAIGGVQVVATAIACCLMDAAGRRLLLLIAGIFMTLSCVTFGTYYYLVDVHKIGGLSWLSLGSLILYVTAFSLGWGPIPWLIMSEVFPGRAKGMASGIVTTVNWCCAFLVTKEFHDLQVAITEYGVFWLFGSICALSIAFVAIFVPETKGRSLEEIEATFNHRSIST</sequence>
<comment type="similarity">
    <text evidence="7">Belongs to the major facilitator superfamily. Sugar transporter (TC 2.A.1.1) family.</text>
</comment>
<organism evidence="10">
    <name type="scientific">Capitella teleta</name>
    <name type="common">Polychaete worm</name>
    <dbReference type="NCBI Taxonomy" id="283909"/>
    <lineage>
        <taxon>Eukaryota</taxon>
        <taxon>Metazoa</taxon>
        <taxon>Spiralia</taxon>
        <taxon>Lophotrochozoa</taxon>
        <taxon>Annelida</taxon>
        <taxon>Polychaeta</taxon>
        <taxon>Sedentaria</taxon>
        <taxon>Scolecida</taxon>
        <taxon>Capitellidae</taxon>
        <taxon>Capitella</taxon>
    </lineage>
</organism>
<feature type="transmembrane region" description="Helical" evidence="8">
    <location>
        <begin position="68"/>
        <end position="90"/>
    </location>
</feature>
<evidence type="ECO:0000256" key="6">
    <source>
        <dbReference type="ARBA" id="ARBA00023180"/>
    </source>
</evidence>
<evidence type="ECO:0000256" key="1">
    <source>
        <dbReference type="ARBA" id="ARBA00004651"/>
    </source>
</evidence>
<reference evidence="11" key="3">
    <citation type="submission" date="2015-06" db="UniProtKB">
        <authorList>
            <consortium name="EnsemblMetazoa"/>
        </authorList>
    </citation>
    <scope>IDENTIFICATION</scope>
</reference>
<dbReference type="Proteomes" id="UP000014760">
    <property type="component" value="Unassembled WGS sequence"/>
</dbReference>
<evidence type="ECO:0000256" key="4">
    <source>
        <dbReference type="ARBA" id="ARBA00022989"/>
    </source>
</evidence>
<reference evidence="12" key="1">
    <citation type="submission" date="2012-12" db="EMBL/GenBank/DDBJ databases">
        <authorList>
            <person name="Hellsten U."/>
            <person name="Grimwood J."/>
            <person name="Chapman J.A."/>
            <person name="Shapiro H."/>
            <person name="Aerts A."/>
            <person name="Otillar R.P."/>
            <person name="Terry A.Y."/>
            <person name="Boore J.L."/>
            <person name="Simakov O."/>
            <person name="Marletaz F."/>
            <person name="Cho S.-J."/>
            <person name="Edsinger-Gonzales E."/>
            <person name="Havlak P."/>
            <person name="Kuo D.-H."/>
            <person name="Larsson T."/>
            <person name="Lv J."/>
            <person name="Arendt D."/>
            <person name="Savage R."/>
            <person name="Osoegawa K."/>
            <person name="de Jong P."/>
            <person name="Lindberg D.R."/>
            <person name="Seaver E.C."/>
            <person name="Weisblat D.A."/>
            <person name="Putnam N.H."/>
            <person name="Grigoriev I.V."/>
            <person name="Rokhsar D.S."/>
        </authorList>
    </citation>
    <scope>NUCLEOTIDE SEQUENCE</scope>
    <source>
        <strain evidence="12">I ESC-2004</strain>
    </source>
</reference>
<evidence type="ECO:0000313" key="11">
    <source>
        <dbReference type="EnsemblMetazoa" id="CapteP200986"/>
    </source>
</evidence>
<dbReference type="InterPro" id="IPR005828">
    <property type="entry name" value="MFS_sugar_transport-like"/>
</dbReference>
<feature type="transmembrane region" description="Helical" evidence="8">
    <location>
        <begin position="308"/>
        <end position="332"/>
    </location>
</feature>
<evidence type="ECO:0000256" key="8">
    <source>
        <dbReference type="SAM" id="Phobius"/>
    </source>
</evidence>
<dbReference type="STRING" id="283909.R7VFM6"/>
<feature type="transmembrane region" description="Helical" evidence="8">
    <location>
        <begin position="207"/>
        <end position="233"/>
    </location>
</feature>
<dbReference type="CDD" id="cd17358">
    <property type="entry name" value="MFS_GLUT6_8_Class3_like"/>
    <property type="match status" value="1"/>
</dbReference>
<dbReference type="EMBL" id="AMQN01035807">
    <property type="status" value="NOT_ANNOTATED_CDS"/>
    <property type="molecule type" value="Genomic_DNA"/>
</dbReference>
<keyword evidence="6" id="KW-0325">Glycoprotein</keyword>
<dbReference type="FunCoup" id="R7VFM6">
    <property type="interactions" value="282"/>
</dbReference>
<evidence type="ECO:0000313" key="12">
    <source>
        <dbReference type="Proteomes" id="UP000014760"/>
    </source>
</evidence>
<dbReference type="PANTHER" id="PTHR48021:SF1">
    <property type="entry name" value="GH07001P-RELATED"/>
    <property type="match status" value="1"/>
</dbReference>
<dbReference type="AlphaFoldDB" id="R7VFM6"/>
<gene>
    <name evidence="10" type="ORF">CAPTEDRAFT_200986</name>
</gene>
<dbReference type="OMA" id="AQSANWF"/>
<feature type="transmembrane region" description="Helical" evidence="8">
    <location>
        <begin position="376"/>
        <end position="395"/>
    </location>
</feature>
<evidence type="ECO:0000256" key="2">
    <source>
        <dbReference type="ARBA" id="ARBA00022475"/>
    </source>
</evidence>
<dbReference type="EnsemblMetazoa" id="CapteT200986">
    <property type="protein sequence ID" value="CapteP200986"/>
    <property type="gene ID" value="CapteG200986"/>
</dbReference>
<feature type="transmembrane region" description="Helical" evidence="8">
    <location>
        <begin position="275"/>
        <end position="296"/>
    </location>
</feature>
<feature type="domain" description="Major facilitator superfamily (MFS) profile" evidence="9">
    <location>
        <begin position="1"/>
        <end position="399"/>
    </location>
</feature>
<keyword evidence="3 8" id="KW-0812">Transmembrane</keyword>
<keyword evidence="4 8" id="KW-1133">Transmembrane helix</keyword>
<protein>
    <recommendedName>
        <fullName evidence="9">Major facilitator superfamily (MFS) profile domain-containing protein</fullName>
    </recommendedName>
</protein>
<reference evidence="10 12" key="2">
    <citation type="journal article" date="2013" name="Nature">
        <title>Insights into bilaterian evolution from three spiralian genomes.</title>
        <authorList>
            <person name="Simakov O."/>
            <person name="Marletaz F."/>
            <person name="Cho S.J."/>
            <person name="Edsinger-Gonzales E."/>
            <person name="Havlak P."/>
            <person name="Hellsten U."/>
            <person name="Kuo D.H."/>
            <person name="Larsson T."/>
            <person name="Lv J."/>
            <person name="Arendt D."/>
            <person name="Savage R."/>
            <person name="Osoegawa K."/>
            <person name="de Jong P."/>
            <person name="Grimwood J."/>
            <person name="Chapman J.A."/>
            <person name="Shapiro H."/>
            <person name="Aerts A."/>
            <person name="Otillar R.P."/>
            <person name="Terry A.Y."/>
            <person name="Boore J.L."/>
            <person name="Grigoriev I.V."/>
            <person name="Lindberg D.R."/>
            <person name="Seaver E.C."/>
            <person name="Weisblat D.A."/>
            <person name="Putnam N.H."/>
            <person name="Rokhsar D.S."/>
        </authorList>
    </citation>
    <scope>NUCLEOTIDE SEQUENCE</scope>
    <source>
        <strain evidence="10 12">I ESC-2004</strain>
    </source>
</reference>
<dbReference type="PRINTS" id="PR00171">
    <property type="entry name" value="SUGRTRNSPORT"/>
</dbReference>
<keyword evidence="12" id="KW-1185">Reference proteome</keyword>